<name>A0A0F9H0H2_9ZZZZ</name>
<gene>
    <name evidence="2" type="ORF">LCGC14_1762690</name>
</gene>
<organism evidence="2">
    <name type="scientific">marine sediment metagenome</name>
    <dbReference type="NCBI Taxonomy" id="412755"/>
    <lineage>
        <taxon>unclassified sequences</taxon>
        <taxon>metagenomes</taxon>
        <taxon>ecological metagenomes</taxon>
    </lineage>
</organism>
<feature type="region of interest" description="Disordered" evidence="1">
    <location>
        <begin position="1"/>
        <end position="24"/>
    </location>
</feature>
<proteinExistence type="predicted"/>
<feature type="non-terminal residue" evidence="2">
    <location>
        <position position="24"/>
    </location>
</feature>
<accession>A0A0F9H0H2</accession>
<comment type="caution">
    <text evidence="2">The sequence shown here is derived from an EMBL/GenBank/DDBJ whole genome shotgun (WGS) entry which is preliminary data.</text>
</comment>
<evidence type="ECO:0000313" key="2">
    <source>
        <dbReference type="EMBL" id="KKM04584.1"/>
    </source>
</evidence>
<protein>
    <submittedName>
        <fullName evidence="2">Uncharacterized protein</fullName>
    </submittedName>
</protein>
<dbReference type="AlphaFoldDB" id="A0A0F9H0H2"/>
<reference evidence="2" key="1">
    <citation type="journal article" date="2015" name="Nature">
        <title>Complex archaea that bridge the gap between prokaryotes and eukaryotes.</title>
        <authorList>
            <person name="Spang A."/>
            <person name="Saw J.H."/>
            <person name="Jorgensen S.L."/>
            <person name="Zaremba-Niedzwiedzka K."/>
            <person name="Martijn J."/>
            <person name="Lind A.E."/>
            <person name="van Eijk R."/>
            <person name="Schleper C."/>
            <person name="Guy L."/>
            <person name="Ettema T.J."/>
        </authorList>
    </citation>
    <scope>NUCLEOTIDE SEQUENCE</scope>
</reference>
<evidence type="ECO:0000256" key="1">
    <source>
        <dbReference type="SAM" id="MobiDB-lite"/>
    </source>
</evidence>
<sequence>MNAEEIKSMKAQIDSEDYESLLRR</sequence>
<dbReference type="EMBL" id="LAZR01016418">
    <property type="protein sequence ID" value="KKM04584.1"/>
    <property type="molecule type" value="Genomic_DNA"/>
</dbReference>
<feature type="compositionally biased region" description="Acidic residues" evidence="1">
    <location>
        <begin position="14"/>
        <end position="24"/>
    </location>
</feature>